<proteinExistence type="predicted"/>
<accession>A0AAU9XQ10</accession>
<organism evidence="3 4">
    <name type="scientific">Pocillopora meandrina</name>
    <dbReference type="NCBI Taxonomy" id="46732"/>
    <lineage>
        <taxon>Eukaryota</taxon>
        <taxon>Metazoa</taxon>
        <taxon>Cnidaria</taxon>
        <taxon>Anthozoa</taxon>
        <taxon>Hexacorallia</taxon>
        <taxon>Scleractinia</taxon>
        <taxon>Astrocoeniina</taxon>
        <taxon>Pocilloporidae</taxon>
        <taxon>Pocillopora</taxon>
    </lineage>
</organism>
<gene>
    <name evidence="3" type="ORF">PMEA_00027585</name>
</gene>
<evidence type="ECO:0000313" key="3">
    <source>
        <dbReference type="EMBL" id="CAH3154102.1"/>
    </source>
</evidence>
<dbReference type="AlphaFoldDB" id="A0AAU9XQ10"/>
<dbReference type="InterPro" id="IPR013087">
    <property type="entry name" value="Znf_C2H2_type"/>
</dbReference>
<protein>
    <recommendedName>
        <fullName evidence="2">C2H2-type domain-containing protein</fullName>
    </recommendedName>
</protein>
<dbReference type="PANTHER" id="PTHR33845:SF1">
    <property type="entry name" value="C2H2-TYPE DOMAIN-CONTAINING PROTEIN"/>
    <property type="match status" value="1"/>
</dbReference>
<evidence type="ECO:0000259" key="2">
    <source>
        <dbReference type="PROSITE" id="PS00028"/>
    </source>
</evidence>
<evidence type="ECO:0000256" key="1">
    <source>
        <dbReference type="SAM" id="MobiDB-lite"/>
    </source>
</evidence>
<feature type="domain" description="C2H2-type" evidence="2">
    <location>
        <begin position="758"/>
        <end position="782"/>
    </location>
</feature>
<dbReference type="PANTHER" id="PTHR33845">
    <property type="entry name" value="C2H2-TYPE DOMAIN-CONTAINING PROTEIN"/>
    <property type="match status" value="1"/>
</dbReference>
<keyword evidence="4" id="KW-1185">Reference proteome</keyword>
<comment type="caution">
    <text evidence="3">The sequence shown here is derived from an EMBL/GenBank/DDBJ whole genome shotgun (WGS) entry which is preliminary data.</text>
</comment>
<feature type="region of interest" description="Disordered" evidence="1">
    <location>
        <begin position="71"/>
        <end position="115"/>
    </location>
</feature>
<name>A0AAU9XQ10_9CNID</name>
<dbReference type="Proteomes" id="UP001159428">
    <property type="component" value="Unassembled WGS sequence"/>
</dbReference>
<sequence length="843" mass="95821">MTICPKHRRELTEVFARYQISVPISSGNCRTTHYKARNVLYQDAATDKHEETTPEKMPSLSGAQLDTVHCEASSTMIGETQSLSSQSSQGTDNILSSPEGETDTMSSQSSQSTLPEKEISIWLDEKEEQHAKRQTLNDTVSTLTDGRVSPLLSTLNTEWDDISSAQQKYYTRKVREIFAATLSVVSSGQEEALWGSLRREPMLENEGTVAKKRKYFDVKSDLIDALIEAHNQAQSWLELQKMIPGLSKWRIDQARNHATETGKGQPILEKPTYRARIENAKVEHLLDYISRPELFQDVAFGTKTLKLDSGERVIIPAVVRTLIPSRIIQQYICYCKQEQFQPASERSSYRILDVCSASMQKSLQGLDNVTAEGTEAIDNLTKMIETLVENGAEEGWGKTTECKVKEVKRYFKTDFKAHMSREEHCADHCTTYSLSDPKNTEFKGECKHKHDVECERCESLEEVLKDVKDKINNIDIDEEQRKRIYFDYNQHEATIKAWKAHLVRTVLQEEAKQAALDKHDDETCPFIVDWAMKFLPLKYRETMCEFFGKRGLSWHISAVVTKKDSRIEVECFVHIFNFCTQNNYAVASIFEHLFQTIKAEYQSISKAFVRSDNAITMAHYFCAGKDICDRKKAPMKAHMRRFVNENNDVTTAEEMKKALESHGGLRGCRVAVVEIDPSKDLHEANKIPDISLLYNFKFEDSGIRVWKAYNIGEGKYKNLQIQPQDIASLVVKKPFGPRQKECGVIGERVASQSEIFSCSESTCVLTFKSEREAQAHMDSGKHVKELESVSLYDTIRLRWAERVTGISNVAQEASAVFAHEESASSKTKASSMGWALKATQKRP</sequence>
<evidence type="ECO:0000313" key="4">
    <source>
        <dbReference type="Proteomes" id="UP001159428"/>
    </source>
</evidence>
<reference evidence="3 4" key="1">
    <citation type="submission" date="2022-05" db="EMBL/GenBank/DDBJ databases">
        <authorList>
            <consortium name="Genoscope - CEA"/>
            <person name="William W."/>
        </authorList>
    </citation>
    <scope>NUCLEOTIDE SEQUENCE [LARGE SCALE GENOMIC DNA]</scope>
</reference>
<feature type="region of interest" description="Disordered" evidence="1">
    <location>
        <begin position="822"/>
        <end position="843"/>
    </location>
</feature>
<feature type="non-terminal residue" evidence="3">
    <location>
        <position position="843"/>
    </location>
</feature>
<dbReference type="EMBL" id="CALNXJ010000055">
    <property type="protein sequence ID" value="CAH3154102.1"/>
    <property type="molecule type" value="Genomic_DNA"/>
</dbReference>
<dbReference type="PROSITE" id="PS00028">
    <property type="entry name" value="ZINC_FINGER_C2H2_1"/>
    <property type="match status" value="1"/>
</dbReference>